<organism evidence="4 5">
    <name type="scientific">Litchfieldella rifensis</name>
    <dbReference type="NCBI Taxonomy" id="762643"/>
    <lineage>
        <taxon>Bacteria</taxon>
        <taxon>Pseudomonadati</taxon>
        <taxon>Pseudomonadota</taxon>
        <taxon>Gammaproteobacteria</taxon>
        <taxon>Oceanospirillales</taxon>
        <taxon>Halomonadaceae</taxon>
        <taxon>Litchfieldella</taxon>
    </lineage>
</organism>
<evidence type="ECO:0000313" key="4">
    <source>
        <dbReference type="EMBL" id="MFC3285608.1"/>
    </source>
</evidence>
<keyword evidence="5" id="KW-1185">Reference proteome</keyword>
<sequence length="112" mass="12672">MADSEREEERFGSLVVEVAFALPERQKIVTLEVPRGTTARGAVALADLPRYFPELPEETFAEAGLGIFGKLLRDPDHHELQAGDRVEVYRPLKIDPKDARKQRASRRGDHQH</sequence>
<evidence type="ECO:0000256" key="3">
    <source>
        <dbReference type="SAM" id="MobiDB-lite"/>
    </source>
</evidence>
<dbReference type="Gene3D" id="3.10.20.280">
    <property type="entry name" value="RnfH-like"/>
    <property type="match status" value="1"/>
</dbReference>
<dbReference type="RefSeq" id="WP_386776389.1">
    <property type="nucleotide sequence ID" value="NZ_JBHRUG010000037.1"/>
</dbReference>
<name>A0ABV7LUK6_9GAMM</name>
<protein>
    <recommendedName>
        <fullName evidence="2">UPF0125 protein ACFOEV_18580</fullName>
    </recommendedName>
</protein>
<dbReference type="PANTHER" id="PTHR37483">
    <property type="entry name" value="UPF0125 PROTEIN RATB"/>
    <property type="match status" value="1"/>
</dbReference>
<evidence type="ECO:0000256" key="2">
    <source>
        <dbReference type="HAMAP-Rule" id="MF_00460"/>
    </source>
</evidence>
<gene>
    <name evidence="4" type="ORF">ACFOEV_18580</name>
</gene>
<reference evidence="5" key="1">
    <citation type="journal article" date="2019" name="Int. J. Syst. Evol. Microbiol.">
        <title>The Global Catalogue of Microorganisms (GCM) 10K type strain sequencing project: providing services to taxonomists for standard genome sequencing and annotation.</title>
        <authorList>
            <consortium name="The Broad Institute Genomics Platform"/>
            <consortium name="The Broad Institute Genome Sequencing Center for Infectious Disease"/>
            <person name="Wu L."/>
            <person name="Ma J."/>
        </authorList>
    </citation>
    <scope>NUCLEOTIDE SEQUENCE [LARGE SCALE GENOMIC DNA]</scope>
    <source>
        <strain evidence="5">CECT 7698</strain>
    </source>
</reference>
<feature type="region of interest" description="Disordered" evidence="3">
    <location>
        <begin position="91"/>
        <end position="112"/>
    </location>
</feature>
<evidence type="ECO:0000256" key="1">
    <source>
        <dbReference type="ARBA" id="ARBA00010645"/>
    </source>
</evidence>
<dbReference type="EMBL" id="JBHRUG010000037">
    <property type="protein sequence ID" value="MFC3285608.1"/>
    <property type="molecule type" value="Genomic_DNA"/>
</dbReference>
<dbReference type="InterPro" id="IPR037021">
    <property type="entry name" value="RnfH_sf"/>
</dbReference>
<dbReference type="Proteomes" id="UP001595579">
    <property type="component" value="Unassembled WGS sequence"/>
</dbReference>
<dbReference type="Pfam" id="PF03658">
    <property type="entry name" value="Ub-RnfH"/>
    <property type="match status" value="1"/>
</dbReference>
<dbReference type="HAMAP" id="MF_00460">
    <property type="entry name" value="UPF0125_RnfH"/>
    <property type="match status" value="1"/>
</dbReference>
<dbReference type="SUPFAM" id="SSF54285">
    <property type="entry name" value="MoaD/ThiS"/>
    <property type="match status" value="1"/>
</dbReference>
<dbReference type="PANTHER" id="PTHR37483:SF1">
    <property type="entry name" value="UPF0125 PROTEIN RATB"/>
    <property type="match status" value="1"/>
</dbReference>
<dbReference type="InterPro" id="IPR016155">
    <property type="entry name" value="Mopterin_synth/thiamin_S_b"/>
</dbReference>
<evidence type="ECO:0000313" key="5">
    <source>
        <dbReference type="Proteomes" id="UP001595579"/>
    </source>
</evidence>
<comment type="caution">
    <text evidence="4">The sequence shown here is derived from an EMBL/GenBank/DDBJ whole genome shotgun (WGS) entry which is preliminary data.</text>
</comment>
<dbReference type="InterPro" id="IPR005346">
    <property type="entry name" value="RnfH"/>
</dbReference>
<comment type="similarity">
    <text evidence="1 2">Belongs to the UPF0125 (RnfH) family.</text>
</comment>
<proteinExistence type="inferred from homology"/>
<accession>A0ABV7LUK6</accession>